<evidence type="ECO:0000313" key="1">
    <source>
        <dbReference type="EMBL" id="KAG1907557.1"/>
    </source>
</evidence>
<keyword evidence="2" id="KW-1185">Reference proteome</keyword>
<dbReference type="GeneID" id="64670742"/>
<sequence>MLLFMKSTISSLIIFSHHSFLPGALVAKRIFKDLYQEVFSELLIQGFYLEPIILNAEASCHFPLFQRELYLLGIETIDMSGCIAIIHTQEKSSCLETPSP</sequence>
<proteinExistence type="predicted"/>
<reference evidence="1" key="1">
    <citation type="journal article" date="2020" name="New Phytol.">
        <title>Comparative genomics reveals dynamic genome evolution in host specialist ectomycorrhizal fungi.</title>
        <authorList>
            <person name="Lofgren L.A."/>
            <person name="Nguyen N.H."/>
            <person name="Vilgalys R."/>
            <person name="Ruytinx J."/>
            <person name="Liao H.L."/>
            <person name="Branco S."/>
            <person name="Kuo A."/>
            <person name="LaButti K."/>
            <person name="Lipzen A."/>
            <person name="Andreopoulos W."/>
            <person name="Pangilinan J."/>
            <person name="Riley R."/>
            <person name="Hundley H."/>
            <person name="Na H."/>
            <person name="Barry K."/>
            <person name="Grigoriev I.V."/>
            <person name="Stajich J.E."/>
            <person name="Kennedy P.G."/>
        </authorList>
    </citation>
    <scope>NUCLEOTIDE SEQUENCE</scope>
    <source>
        <strain evidence="1">FC203</strain>
    </source>
</reference>
<dbReference type="EMBL" id="JABBWK010000002">
    <property type="protein sequence ID" value="KAG1907557.1"/>
    <property type="molecule type" value="Genomic_DNA"/>
</dbReference>
<organism evidence="1 2">
    <name type="scientific">Suillus fuscotomentosus</name>
    <dbReference type="NCBI Taxonomy" id="1912939"/>
    <lineage>
        <taxon>Eukaryota</taxon>
        <taxon>Fungi</taxon>
        <taxon>Dikarya</taxon>
        <taxon>Basidiomycota</taxon>
        <taxon>Agaricomycotina</taxon>
        <taxon>Agaricomycetes</taxon>
        <taxon>Agaricomycetidae</taxon>
        <taxon>Boletales</taxon>
        <taxon>Suillineae</taxon>
        <taxon>Suillaceae</taxon>
        <taxon>Suillus</taxon>
    </lineage>
</organism>
<dbReference type="AlphaFoldDB" id="A0AAD4HSW4"/>
<evidence type="ECO:0000313" key="2">
    <source>
        <dbReference type="Proteomes" id="UP001195769"/>
    </source>
</evidence>
<dbReference type="RefSeq" id="XP_041233132.1">
    <property type="nucleotide sequence ID" value="XM_041376444.1"/>
</dbReference>
<gene>
    <name evidence="1" type="ORF">F5891DRAFT_974255</name>
</gene>
<dbReference type="Proteomes" id="UP001195769">
    <property type="component" value="Unassembled WGS sequence"/>
</dbReference>
<comment type="caution">
    <text evidence="1">The sequence shown here is derived from an EMBL/GenBank/DDBJ whole genome shotgun (WGS) entry which is preliminary data.</text>
</comment>
<name>A0AAD4HSW4_9AGAM</name>
<accession>A0AAD4HSW4</accession>
<protein>
    <submittedName>
        <fullName evidence="1">Uncharacterized protein</fullName>
    </submittedName>
</protein>